<keyword evidence="7" id="KW-1185">Reference proteome</keyword>
<comment type="similarity">
    <text evidence="1">Belongs to the MEG family.</text>
</comment>
<evidence type="ECO:0000256" key="1">
    <source>
        <dbReference type="ARBA" id="ARBA00010149"/>
    </source>
</evidence>
<keyword evidence="3" id="KW-1015">Disulfide bond</keyword>
<dbReference type="Gramene" id="Al_scaffold_0001_1063">
    <property type="protein sequence ID" value="Al_scaffold_0001_1063"/>
    <property type="gene ID" value="Al_scaffold_0001_1063"/>
</dbReference>
<dbReference type="Proteomes" id="UP000008694">
    <property type="component" value="Unassembled WGS sequence"/>
</dbReference>
<feature type="chain" id="PRO_5003100770" evidence="4">
    <location>
        <begin position="20"/>
        <end position="85"/>
    </location>
</feature>
<evidence type="ECO:0000256" key="4">
    <source>
        <dbReference type="SAM" id="SignalP"/>
    </source>
</evidence>
<reference evidence="7" key="1">
    <citation type="journal article" date="2011" name="Nat. Genet.">
        <title>The Arabidopsis lyrata genome sequence and the basis of rapid genome size change.</title>
        <authorList>
            <person name="Hu T.T."/>
            <person name="Pattyn P."/>
            <person name="Bakker E.G."/>
            <person name="Cao J."/>
            <person name="Cheng J.-F."/>
            <person name="Clark R.M."/>
            <person name="Fahlgren N."/>
            <person name="Fawcett J.A."/>
            <person name="Grimwood J."/>
            <person name="Gundlach H."/>
            <person name="Haberer G."/>
            <person name="Hollister J.D."/>
            <person name="Ossowski S."/>
            <person name="Ottilar R.P."/>
            <person name="Salamov A.A."/>
            <person name="Schneeberger K."/>
            <person name="Spannagl M."/>
            <person name="Wang X."/>
            <person name="Yang L."/>
            <person name="Nasrallah M.E."/>
            <person name="Bergelson J."/>
            <person name="Carrington J.C."/>
            <person name="Gaut B.S."/>
            <person name="Schmutz J."/>
            <person name="Mayer K.F.X."/>
            <person name="Van de Peer Y."/>
            <person name="Grigoriev I.V."/>
            <person name="Nordborg M."/>
            <person name="Weigel D."/>
            <person name="Guo Y.-L."/>
        </authorList>
    </citation>
    <scope>NUCLEOTIDE SEQUENCE [LARGE SCALE GENOMIC DNA]</scope>
    <source>
        <strain evidence="7">cv. MN47</strain>
    </source>
</reference>
<sequence>MKSLICIIMLFLFALHACGKMEVKEIRRSSKIYLPPCIHETCTAFSGEKNCWCCFQVKHKRDRCWKEKEYPNAKELCFEQCSKQI</sequence>
<evidence type="ECO:0000259" key="5">
    <source>
        <dbReference type="Pfam" id="PF18209"/>
    </source>
</evidence>
<feature type="domain" description="Embryo surrounding factor 1 brassicaceae" evidence="5">
    <location>
        <begin position="30"/>
        <end position="84"/>
    </location>
</feature>
<evidence type="ECO:0000313" key="7">
    <source>
        <dbReference type="Proteomes" id="UP000008694"/>
    </source>
</evidence>
<evidence type="ECO:0000256" key="3">
    <source>
        <dbReference type="ARBA" id="ARBA00023157"/>
    </source>
</evidence>
<dbReference type="AlphaFoldDB" id="D7KLH6"/>
<proteinExistence type="inferred from homology"/>
<evidence type="ECO:0000313" key="6">
    <source>
        <dbReference type="EMBL" id="EFH66087.1"/>
    </source>
</evidence>
<gene>
    <name evidence="6" type="ORF">ARALYDRAFT_678740</name>
</gene>
<dbReference type="Pfam" id="PF18209">
    <property type="entry name" value="ESF1"/>
    <property type="match status" value="1"/>
</dbReference>
<evidence type="ECO:0000256" key="2">
    <source>
        <dbReference type="ARBA" id="ARBA00022729"/>
    </source>
</evidence>
<protein>
    <submittedName>
        <fullName evidence="6">Predicted protein</fullName>
    </submittedName>
</protein>
<keyword evidence="2 4" id="KW-0732">Signal</keyword>
<dbReference type="InterPro" id="IPR041608">
    <property type="entry name" value="ESF1_brassicaceae"/>
</dbReference>
<dbReference type="EMBL" id="GL348713">
    <property type="protein sequence ID" value="EFH66087.1"/>
    <property type="molecule type" value="Genomic_DNA"/>
</dbReference>
<dbReference type="GO" id="GO:0010098">
    <property type="term" value="P:suspensor development"/>
    <property type="evidence" value="ECO:0007669"/>
    <property type="project" value="InterPro"/>
</dbReference>
<accession>D7KLH6</accession>
<name>D7KLH6_ARALL</name>
<dbReference type="HOGENOM" id="CLU_183999_1_0_1"/>
<organism evidence="7">
    <name type="scientific">Arabidopsis lyrata subsp. lyrata</name>
    <name type="common">Lyre-leaved rock-cress</name>
    <dbReference type="NCBI Taxonomy" id="81972"/>
    <lineage>
        <taxon>Eukaryota</taxon>
        <taxon>Viridiplantae</taxon>
        <taxon>Streptophyta</taxon>
        <taxon>Embryophyta</taxon>
        <taxon>Tracheophyta</taxon>
        <taxon>Spermatophyta</taxon>
        <taxon>Magnoliopsida</taxon>
        <taxon>eudicotyledons</taxon>
        <taxon>Gunneridae</taxon>
        <taxon>Pentapetalae</taxon>
        <taxon>rosids</taxon>
        <taxon>malvids</taxon>
        <taxon>Brassicales</taxon>
        <taxon>Brassicaceae</taxon>
        <taxon>Camelineae</taxon>
        <taxon>Arabidopsis</taxon>
    </lineage>
</organism>
<feature type="signal peptide" evidence="4">
    <location>
        <begin position="1"/>
        <end position="19"/>
    </location>
</feature>